<evidence type="ECO:0000313" key="3">
    <source>
        <dbReference type="Proteomes" id="UP000323521"/>
    </source>
</evidence>
<sequence length="99" mass="10845">MQEPFTNEFLGTIAGAAAATTLIVELIKDLKPVKRCPTRWIVIAVAETITILTTWLNGQFAWNKLLPCFLNGLVVASTAMAGWHVTQIGKSTTKKESEK</sequence>
<keyword evidence="1" id="KW-0472">Membrane</keyword>
<dbReference type="AlphaFoldDB" id="A0A3G1L0I8"/>
<protein>
    <recommendedName>
        <fullName evidence="4">Holin</fullName>
    </recommendedName>
</protein>
<proteinExistence type="predicted"/>
<dbReference type="RefSeq" id="WP_148137592.1">
    <property type="nucleotide sequence ID" value="NZ_CP017634.1"/>
</dbReference>
<gene>
    <name evidence="2" type="ORF">DCMF_28545</name>
</gene>
<dbReference type="OrthoDB" id="1808657at2"/>
<dbReference type="Proteomes" id="UP000323521">
    <property type="component" value="Chromosome"/>
</dbReference>
<feature type="transmembrane region" description="Helical" evidence="1">
    <location>
        <begin position="64"/>
        <end position="85"/>
    </location>
</feature>
<name>A0A3G1L0I8_FORW1</name>
<reference evidence="2 3" key="1">
    <citation type="submission" date="2016-10" db="EMBL/GenBank/DDBJ databases">
        <title>Complete Genome Sequence of Peptococcaceae strain DCMF.</title>
        <authorList>
            <person name="Edwards R.J."/>
            <person name="Holland S.I."/>
            <person name="Deshpande N.P."/>
            <person name="Wong Y.K."/>
            <person name="Ertan H."/>
            <person name="Manefield M."/>
            <person name="Russell T.L."/>
            <person name="Lee M.J."/>
        </authorList>
    </citation>
    <scope>NUCLEOTIDE SEQUENCE [LARGE SCALE GENOMIC DNA]</scope>
    <source>
        <strain evidence="2 3">DCMF</strain>
    </source>
</reference>
<accession>A0A3G1L0I8</accession>
<dbReference type="EMBL" id="CP017634">
    <property type="protein sequence ID" value="ATW28180.1"/>
    <property type="molecule type" value="Genomic_DNA"/>
</dbReference>
<keyword evidence="1" id="KW-0812">Transmembrane</keyword>
<evidence type="ECO:0008006" key="4">
    <source>
        <dbReference type="Google" id="ProtNLM"/>
    </source>
</evidence>
<feature type="transmembrane region" description="Helical" evidence="1">
    <location>
        <begin position="6"/>
        <end position="27"/>
    </location>
</feature>
<evidence type="ECO:0000256" key="1">
    <source>
        <dbReference type="SAM" id="Phobius"/>
    </source>
</evidence>
<evidence type="ECO:0000313" key="2">
    <source>
        <dbReference type="EMBL" id="ATW28180.1"/>
    </source>
</evidence>
<feature type="transmembrane region" description="Helical" evidence="1">
    <location>
        <begin position="39"/>
        <end position="58"/>
    </location>
</feature>
<keyword evidence="3" id="KW-1185">Reference proteome</keyword>
<dbReference type="KEGG" id="fwa:DCMF_28545"/>
<organism evidence="2 3">
    <name type="scientific">Formimonas warabiya</name>
    <dbReference type="NCBI Taxonomy" id="1761012"/>
    <lineage>
        <taxon>Bacteria</taxon>
        <taxon>Bacillati</taxon>
        <taxon>Bacillota</taxon>
        <taxon>Clostridia</taxon>
        <taxon>Eubacteriales</taxon>
        <taxon>Peptococcaceae</taxon>
        <taxon>Candidatus Formimonas</taxon>
    </lineage>
</organism>
<keyword evidence="1" id="KW-1133">Transmembrane helix</keyword>